<dbReference type="PANTHER" id="PTHR36530:SF1">
    <property type="entry name" value="AMOEBIASIN-1"/>
    <property type="match status" value="1"/>
</dbReference>
<accession>A0A0U0W1N1</accession>
<dbReference type="Gene3D" id="2.60.40.2020">
    <property type="match status" value="1"/>
</dbReference>
<dbReference type="PROSITE" id="PS51257">
    <property type="entry name" value="PROKAR_LIPOPROTEIN"/>
    <property type="match status" value="1"/>
</dbReference>
<protein>
    <submittedName>
        <fullName evidence="5">Chagasin family peptidase inhibitor I42</fullName>
    </submittedName>
</protein>
<evidence type="ECO:0000256" key="2">
    <source>
        <dbReference type="ARBA" id="ARBA00022704"/>
    </source>
</evidence>
<reference evidence="5 6" key="1">
    <citation type="submission" date="2015-03" db="EMBL/GenBank/DDBJ databases">
        <authorList>
            <person name="Murphy D."/>
        </authorList>
    </citation>
    <scope>NUCLEOTIDE SEQUENCE [LARGE SCALE GENOMIC DNA]</scope>
    <source>
        <strain evidence="5 6">DSM 44277</strain>
    </source>
</reference>
<dbReference type="SUPFAM" id="SSF141066">
    <property type="entry name" value="ICP-like"/>
    <property type="match status" value="1"/>
</dbReference>
<dbReference type="InterPro" id="IPR052781">
    <property type="entry name" value="Cys_protease_inhibitor_I42"/>
</dbReference>
<dbReference type="EMBL" id="CSTD01000001">
    <property type="protein sequence ID" value="CPR02571.1"/>
    <property type="molecule type" value="Genomic_DNA"/>
</dbReference>
<feature type="chain" id="PRO_5038442245" evidence="3">
    <location>
        <begin position="19"/>
        <end position="144"/>
    </location>
</feature>
<keyword evidence="3" id="KW-0732">Signal</keyword>
<feature type="signal peptide" evidence="3">
    <location>
        <begin position="1"/>
        <end position="18"/>
    </location>
</feature>
<keyword evidence="2" id="KW-0789">Thiol protease inhibitor</keyword>
<dbReference type="InterPro" id="IPR036331">
    <property type="entry name" value="Chagasin-like_sf"/>
</dbReference>
<dbReference type="Pfam" id="PF09394">
    <property type="entry name" value="Inhibitor_I42"/>
    <property type="match status" value="1"/>
</dbReference>
<dbReference type="PANTHER" id="PTHR36530">
    <property type="entry name" value="INHIBITOR OF CYSTEINE PEPTIDASE"/>
    <property type="match status" value="1"/>
</dbReference>
<gene>
    <name evidence="5" type="ORF">BN971_00209</name>
</gene>
<name>A0A0U0W1N1_MYCBE</name>
<evidence type="ECO:0000313" key="5">
    <source>
        <dbReference type="EMBL" id="CPR02571.1"/>
    </source>
</evidence>
<dbReference type="GO" id="GO:0004869">
    <property type="term" value="F:cysteine-type endopeptidase inhibitor activity"/>
    <property type="evidence" value="ECO:0007669"/>
    <property type="project" value="UniProtKB-KW"/>
</dbReference>
<dbReference type="OrthoDB" id="4550788at2"/>
<evidence type="ECO:0000256" key="3">
    <source>
        <dbReference type="SAM" id="SignalP"/>
    </source>
</evidence>
<evidence type="ECO:0000256" key="1">
    <source>
        <dbReference type="ARBA" id="ARBA00022690"/>
    </source>
</evidence>
<dbReference type="AlphaFoldDB" id="A0A0U0W1N1"/>
<organism evidence="5 6">
    <name type="scientific">Mycobacterium bohemicum DSM 44277</name>
    <dbReference type="NCBI Taxonomy" id="1236609"/>
    <lineage>
        <taxon>Bacteria</taxon>
        <taxon>Bacillati</taxon>
        <taxon>Actinomycetota</taxon>
        <taxon>Actinomycetes</taxon>
        <taxon>Mycobacteriales</taxon>
        <taxon>Mycobacteriaceae</taxon>
        <taxon>Mycobacterium</taxon>
    </lineage>
</organism>
<dbReference type="Proteomes" id="UP000198875">
    <property type="component" value="Unassembled WGS sequence"/>
</dbReference>
<dbReference type="InterPro" id="IPR018990">
    <property type="entry name" value="Prot_inh_I42_chagasin"/>
</dbReference>
<evidence type="ECO:0000313" key="6">
    <source>
        <dbReference type="Proteomes" id="UP000198875"/>
    </source>
</evidence>
<keyword evidence="1" id="KW-0646">Protease inhibitor</keyword>
<feature type="domain" description="Proteinase inhibitor I42 chagasin" evidence="4">
    <location>
        <begin position="51"/>
        <end position="141"/>
    </location>
</feature>
<proteinExistence type="predicted"/>
<evidence type="ECO:0000259" key="4">
    <source>
        <dbReference type="Pfam" id="PF09394"/>
    </source>
</evidence>
<dbReference type="RefSeq" id="WP_085179108.1">
    <property type="nucleotide sequence ID" value="NZ_CSTD01000001.1"/>
</dbReference>
<sequence length="144" mass="15305" precursor="true">MKIRLLLAVVVLASPLVAGCHFGSRNPPSTKTLQVSMAEVLRQSAITQDITVAVGNTLVLRLGSNYTTPYRWKPETKIGDPSVLKQDSHEFVQPTSDALGAPGTEVWTFTALKPGTTTISTAYASIVGANPTPTCTYTATVTVQ</sequence>